<gene>
    <name evidence="5" type="ORF">TWF730_007399</name>
</gene>
<dbReference type="InterPro" id="IPR050654">
    <property type="entry name" value="AChE-related_enzymes"/>
</dbReference>
<dbReference type="PROSITE" id="PS00122">
    <property type="entry name" value="CARBOXYLESTERASE_B_1"/>
    <property type="match status" value="1"/>
</dbReference>
<dbReference type="SUPFAM" id="SSF53474">
    <property type="entry name" value="alpha/beta-Hydrolases"/>
    <property type="match status" value="1"/>
</dbReference>
<dbReference type="PANTHER" id="PTHR43918:SF4">
    <property type="entry name" value="CARBOXYLIC ESTER HYDROLASE"/>
    <property type="match status" value="1"/>
</dbReference>
<feature type="domain" description="Carboxylesterase type B" evidence="4">
    <location>
        <begin position="38"/>
        <end position="540"/>
    </location>
</feature>
<name>A0AAV9VE42_9PEZI</name>
<dbReference type="InterPro" id="IPR019826">
    <property type="entry name" value="Carboxylesterase_B_AS"/>
</dbReference>
<feature type="chain" id="PRO_5043090213" description="Carboxylic ester hydrolase" evidence="3">
    <location>
        <begin position="32"/>
        <end position="571"/>
    </location>
</feature>
<dbReference type="Proteomes" id="UP001373714">
    <property type="component" value="Unassembled WGS sequence"/>
</dbReference>
<evidence type="ECO:0000313" key="6">
    <source>
        <dbReference type="Proteomes" id="UP001373714"/>
    </source>
</evidence>
<proteinExistence type="inferred from homology"/>
<evidence type="ECO:0000256" key="3">
    <source>
        <dbReference type="RuleBase" id="RU361235"/>
    </source>
</evidence>
<dbReference type="InterPro" id="IPR002018">
    <property type="entry name" value="CarbesteraseB"/>
</dbReference>
<evidence type="ECO:0000259" key="4">
    <source>
        <dbReference type="Pfam" id="PF00135"/>
    </source>
</evidence>
<evidence type="ECO:0000256" key="2">
    <source>
        <dbReference type="ARBA" id="ARBA00022801"/>
    </source>
</evidence>
<reference evidence="5 6" key="1">
    <citation type="submission" date="2019-10" db="EMBL/GenBank/DDBJ databases">
        <authorList>
            <person name="Palmer J.M."/>
        </authorList>
    </citation>
    <scope>NUCLEOTIDE SEQUENCE [LARGE SCALE GENOMIC DNA]</scope>
    <source>
        <strain evidence="5 6">TWF730</strain>
    </source>
</reference>
<keyword evidence="6" id="KW-1185">Reference proteome</keyword>
<dbReference type="EC" id="3.1.1.-" evidence="3"/>
<dbReference type="EMBL" id="JAVHNS010000004">
    <property type="protein sequence ID" value="KAK6358045.1"/>
    <property type="molecule type" value="Genomic_DNA"/>
</dbReference>
<keyword evidence="2 3" id="KW-0378">Hydrolase</keyword>
<evidence type="ECO:0000256" key="1">
    <source>
        <dbReference type="ARBA" id="ARBA00005964"/>
    </source>
</evidence>
<evidence type="ECO:0000313" key="5">
    <source>
        <dbReference type="EMBL" id="KAK6358045.1"/>
    </source>
</evidence>
<feature type="signal peptide" evidence="3">
    <location>
        <begin position="1"/>
        <end position="31"/>
    </location>
</feature>
<dbReference type="AlphaFoldDB" id="A0AAV9VE42"/>
<dbReference type="GO" id="GO:0052689">
    <property type="term" value="F:carboxylic ester hydrolase activity"/>
    <property type="evidence" value="ECO:0007669"/>
    <property type="project" value="TreeGrafter"/>
</dbReference>
<dbReference type="PANTHER" id="PTHR43918">
    <property type="entry name" value="ACETYLCHOLINESTERASE"/>
    <property type="match status" value="1"/>
</dbReference>
<organism evidence="5 6">
    <name type="scientific">Orbilia blumenaviensis</name>
    <dbReference type="NCBI Taxonomy" id="1796055"/>
    <lineage>
        <taxon>Eukaryota</taxon>
        <taxon>Fungi</taxon>
        <taxon>Dikarya</taxon>
        <taxon>Ascomycota</taxon>
        <taxon>Pezizomycotina</taxon>
        <taxon>Orbiliomycetes</taxon>
        <taxon>Orbiliales</taxon>
        <taxon>Orbiliaceae</taxon>
        <taxon>Orbilia</taxon>
    </lineage>
</organism>
<dbReference type="InterPro" id="IPR029058">
    <property type="entry name" value="AB_hydrolase_fold"/>
</dbReference>
<sequence length="571" mass="62281">MSSGLRNYQFTMNKIIAVLPLLAFLASSVHATPPKPSQPAVAIKNGTIRGLHSDVWGQDYFLGIPYAQSATGNNRFALAKPIASKWSGELVAQAYGDRCLGLDHPFPGLPESEDCLNLNVIRPIGYSNTKLPVLVWIHGGGFTSSGSSNPPYNMTFMVDQSVKSGNPIIAVSFNYRLTAWGMLASQVMTNAGITNIGIKDQRLALHWVQENIAAFGGDPKKVTIAGDSAGGVSVGIHTLAYGGRDDKLFRAAIMDSGPALYIGKYGNITTLETMYTALVEAVGCTSAADSLVCLRQVPTDAMWSAIKAVNAVFPTQWQYHIDGDIIRERSSVSLKRGRFVKVPILVGSTSDEGTYGLKIDINTTEELVGFMKFATTSTLSDEAVKAILKAYPDDPVVGIPGGSPERFPPPYGLQYKRLAAIATDYFLVAGRRLTARAWAERGATAYSWRFNTIPAGVPRELGSTHVADQAFVFANFLGVGYDTNYYDVEPASRKANYIKTGLLMSRAIMSFVHDLTPNNHGMKGYPKWPKYDDNEPKNFVFEGNTTSYVEPDNFRKAGINIFIHRAQEFLH</sequence>
<protein>
    <recommendedName>
        <fullName evidence="3">Carboxylic ester hydrolase</fullName>
        <ecNumber evidence="3">3.1.1.-</ecNumber>
    </recommendedName>
</protein>
<keyword evidence="3" id="KW-0732">Signal</keyword>
<dbReference type="Pfam" id="PF00135">
    <property type="entry name" value="COesterase"/>
    <property type="match status" value="1"/>
</dbReference>
<comment type="caution">
    <text evidence="5">The sequence shown here is derived from an EMBL/GenBank/DDBJ whole genome shotgun (WGS) entry which is preliminary data.</text>
</comment>
<dbReference type="Gene3D" id="3.40.50.1820">
    <property type="entry name" value="alpha/beta hydrolase"/>
    <property type="match status" value="1"/>
</dbReference>
<accession>A0AAV9VE42</accession>
<comment type="similarity">
    <text evidence="1 3">Belongs to the type-B carboxylesterase/lipase family.</text>
</comment>